<dbReference type="GO" id="GO:0015833">
    <property type="term" value="P:peptide transport"/>
    <property type="evidence" value="ECO:0007669"/>
    <property type="project" value="InterPro"/>
</dbReference>
<evidence type="ECO:0000313" key="12">
    <source>
        <dbReference type="Proteomes" id="UP000289184"/>
    </source>
</evidence>
<evidence type="ECO:0000256" key="6">
    <source>
        <dbReference type="ARBA" id="ARBA00022741"/>
    </source>
</evidence>
<dbReference type="SMART" id="SM00382">
    <property type="entry name" value="AAA"/>
    <property type="match status" value="2"/>
</dbReference>
<dbReference type="InterPro" id="IPR027417">
    <property type="entry name" value="P-loop_NTPase"/>
</dbReference>
<dbReference type="InterPro" id="IPR003593">
    <property type="entry name" value="AAA+_ATPase"/>
</dbReference>
<dbReference type="PROSITE" id="PS00211">
    <property type="entry name" value="ABC_TRANSPORTER_1"/>
    <property type="match status" value="2"/>
</dbReference>
<keyword evidence="7 11" id="KW-0067">ATP-binding</keyword>
<evidence type="ECO:0000256" key="7">
    <source>
        <dbReference type="ARBA" id="ARBA00022840"/>
    </source>
</evidence>
<feature type="domain" description="ABC transporter" evidence="10">
    <location>
        <begin position="4"/>
        <end position="257"/>
    </location>
</feature>
<evidence type="ECO:0000259" key="10">
    <source>
        <dbReference type="PROSITE" id="PS50893"/>
    </source>
</evidence>
<keyword evidence="6" id="KW-0547">Nucleotide-binding</keyword>
<keyword evidence="3" id="KW-0813">Transport</keyword>
<name>A0A446CD70_9BURK</name>
<dbReference type="NCBIfam" id="NF008453">
    <property type="entry name" value="PRK11308.1"/>
    <property type="match status" value="2"/>
</dbReference>
<dbReference type="OrthoDB" id="9802772at2"/>
<evidence type="ECO:0000256" key="8">
    <source>
        <dbReference type="ARBA" id="ARBA00022967"/>
    </source>
</evidence>
<dbReference type="GO" id="GO:0005886">
    <property type="term" value="C:plasma membrane"/>
    <property type="evidence" value="ECO:0007669"/>
    <property type="project" value="UniProtKB-SubCell"/>
</dbReference>
<dbReference type="RefSeq" id="WP_129527471.1">
    <property type="nucleotide sequence ID" value="NZ_UFQB01000007.1"/>
</dbReference>
<dbReference type="EMBL" id="UFQB01000007">
    <property type="protein sequence ID" value="SSW65820.1"/>
    <property type="molecule type" value="Genomic_DNA"/>
</dbReference>
<dbReference type="Gene3D" id="3.40.50.300">
    <property type="entry name" value="P-loop containing nucleotide triphosphate hydrolases"/>
    <property type="match status" value="2"/>
</dbReference>
<dbReference type="Pfam" id="PF08352">
    <property type="entry name" value="oligo_HPY"/>
    <property type="match status" value="2"/>
</dbReference>
<dbReference type="CDD" id="cd03257">
    <property type="entry name" value="ABC_NikE_OppD_transporters"/>
    <property type="match status" value="2"/>
</dbReference>
<feature type="domain" description="ABC transporter" evidence="10">
    <location>
        <begin position="354"/>
        <end position="606"/>
    </location>
</feature>
<dbReference type="PANTHER" id="PTHR43297">
    <property type="entry name" value="OLIGOPEPTIDE TRANSPORT ATP-BINDING PROTEIN APPD"/>
    <property type="match status" value="1"/>
</dbReference>
<dbReference type="NCBIfam" id="NF007739">
    <property type="entry name" value="PRK10419.1"/>
    <property type="match status" value="2"/>
</dbReference>
<evidence type="ECO:0000256" key="1">
    <source>
        <dbReference type="ARBA" id="ARBA00004417"/>
    </source>
</evidence>
<organism evidence="11 12">
    <name type="scientific">Achromobacter agilis</name>
    <dbReference type="NCBI Taxonomy" id="1353888"/>
    <lineage>
        <taxon>Bacteria</taxon>
        <taxon>Pseudomonadati</taxon>
        <taxon>Pseudomonadota</taxon>
        <taxon>Betaproteobacteria</taxon>
        <taxon>Burkholderiales</taxon>
        <taxon>Alcaligenaceae</taxon>
        <taxon>Achromobacter</taxon>
    </lineage>
</organism>
<dbReference type="InterPro" id="IPR050388">
    <property type="entry name" value="ABC_Ni/Peptide_Import"/>
</dbReference>
<evidence type="ECO:0000256" key="2">
    <source>
        <dbReference type="ARBA" id="ARBA00005417"/>
    </source>
</evidence>
<dbReference type="Pfam" id="PF00005">
    <property type="entry name" value="ABC_tran"/>
    <property type="match status" value="2"/>
</dbReference>
<evidence type="ECO:0000256" key="9">
    <source>
        <dbReference type="ARBA" id="ARBA00023136"/>
    </source>
</evidence>
<dbReference type="NCBIfam" id="TIGR01727">
    <property type="entry name" value="oligo_HPY"/>
    <property type="match status" value="1"/>
</dbReference>
<reference evidence="11 12" key="1">
    <citation type="submission" date="2018-07" db="EMBL/GenBank/DDBJ databases">
        <authorList>
            <person name="Peeters C."/>
        </authorList>
    </citation>
    <scope>NUCLEOTIDE SEQUENCE [LARGE SCALE GENOMIC DNA]</scope>
    <source>
        <strain evidence="11 12">LMG 3411</strain>
    </source>
</reference>
<evidence type="ECO:0000256" key="3">
    <source>
        <dbReference type="ARBA" id="ARBA00022448"/>
    </source>
</evidence>
<keyword evidence="4" id="KW-1003">Cell membrane</keyword>
<dbReference type="InterPro" id="IPR013563">
    <property type="entry name" value="Oligopep_ABC_C"/>
</dbReference>
<protein>
    <submittedName>
        <fullName evidence="11">Putative ABC transporter ATP-binding protein</fullName>
    </submittedName>
</protein>
<comment type="subcellular location">
    <subcellularLocation>
        <location evidence="1">Cell inner membrane</location>
        <topology evidence="1">Peripheral membrane protein</topology>
    </subcellularLocation>
</comment>
<keyword evidence="12" id="KW-1185">Reference proteome</keyword>
<keyword evidence="9" id="KW-0472">Membrane</keyword>
<dbReference type="AlphaFoldDB" id="A0A446CD70"/>
<dbReference type="PROSITE" id="PS50893">
    <property type="entry name" value="ABC_TRANSPORTER_2"/>
    <property type="match status" value="2"/>
</dbReference>
<accession>A0A446CD70</accession>
<evidence type="ECO:0000256" key="4">
    <source>
        <dbReference type="ARBA" id="ARBA00022475"/>
    </source>
</evidence>
<proteinExistence type="inferred from homology"/>
<dbReference type="InterPro" id="IPR017871">
    <property type="entry name" value="ABC_transporter-like_CS"/>
</dbReference>
<gene>
    <name evidence="11" type="ORF">AGI3411_02262</name>
</gene>
<sequence length="636" mass="67915">MSLLSLRNLTLTTDVDVDGRRLPAAVLRGIDLDIPEGRMLGLVGESGAGKSMLGRMVSGTLPPGFRIAAGAIQFRGADLNQMAPAQRRDMLGRQIAFIPQEPLSGLNPALTVRQQLFEHLRHVGIPAAQRESYACARLQEVGLTDAPGMLARYPHQMSGGQCQRILIAMAFCGDPALIFADEPTTALDVITQAQIMRVLADQQQRHRTSVVLVTHDLRLAAHVCDTIAVLYAGEVVEFGSARQVLDTPLHPYTRSLKESAPGMEAPTQALRTLPDFMPGLRDFATLRGCRFASRCPSRQAACDAQEIPLLERGGERAARCLPSIPSLGSMAGGDSAAFLAMRAAPAAPGSPPVVTLTEVALSYPGRARLFRARPRLQILQPLSLAVERGEFLGIVGESGSGKTSLARLIAGMVAPTAGRIAYPGSTARPPRACLADPRDVQLVFQNPDSALNPRRRVGELVTQILESGAFAERAGSGPSQRLEMARRLLASVGLPPEAVDRLPSQLSGGQKQRVNIARALCVTPRLIVADEIVSGLDVSVQALILNLLLRLKQELGIALVFVSHDLAVVRYLCTRVLVLHQGRIVEQGPVDQVFDQPQHAYTRALIAAVPPDSASRAWAPVPLSAPAPASAQPAAA</sequence>
<evidence type="ECO:0000313" key="11">
    <source>
        <dbReference type="EMBL" id="SSW65820.1"/>
    </source>
</evidence>
<dbReference type="GO" id="GO:0016887">
    <property type="term" value="F:ATP hydrolysis activity"/>
    <property type="evidence" value="ECO:0007669"/>
    <property type="project" value="InterPro"/>
</dbReference>
<comment type="similarity">
    <text evidence="2">Belongs to the ABC transporter superfamily.</text>
</comment>
<keyword evidence="8" id="KW-1278">Translocase</keyword>
<dbReference type="SUPFAM" id="SSF52540">
    <property type="entry name" value="P-loop containing nucleoside triphosphate hydrolases"/>
    <property type="match status" value="2"/>
</dbReference>
<evidence type="ECO:0000256" key="5">
    <source>
        <dbReference type="ARBA" id="ARBA00022519"/>
    </source>
</evidence>
<dbReference type="GO" id="GO:0005524">
    <property type="term" value="F:ATP binding"/>
    <property type="evidence" value="ECO:0007669"/>
    <property type="project" value="UniProtKB-KW"/>
</dbReference>
<dbReference type="InterPro" id="IPR003439">
    <property type="entry name" value="ABC_transporter-like_ATP-bd"/>
</dbReference>
<dbReference type="Proteomes" id="UP000289184">
    <property type="component" value="Unassembled WGS sequence"/>
</dbReference>
<keyword evidence="5" id="KW-0997">Cell inner membrane</keyword>
<dbReference type="PANTHER" id="PTHR43297:SF14">
    <property type="entry name" value="ATPASE AAA-TYPE CORE DOMAIN-CONTAINING PROTEIN"/>
    <property type="match status" value="1"/>
</dbReference>